<reference evidence="2 3" key="1">
    <citation type="submission" date="2016-10" db="EMBL/GenBank/DDBJ databases">
        <authorList>
            <person name="de Groot N.N."/>
        </authorList>
    </citation>
    <scope>NUCLEOTIDE SEQUENCE [LARGE SCALE GENOMIC DNA]</scope>
    <source>
        <strain evidence="2 3">DSM 43357</strain>
    </source>
</reference>
<evidence type="ECO:0000256" key="1">
    <source>
        <dbReference type="SAM" id="Phobius"/>
    </source>
</evidence>
<keyword evidence="1" id="KW-0812">Transmembrane</keyword>
<proteinExistence type="predicted"/>
<gene>
    <name evidence="2" type="ORF">SAMN05660976_05861</name>
</gene>
<evidence type="ECO:0000313" key="2">
    <source>
        <dbReference type="EMBL" id="SEM70664.1"/>
    </source>
</evidence>
<dbReference type="EMBL" id="FOBF01000016">
    <property type="protein sequence ID" value="SEM70664.1"/>
    <property type="molecule type" value="Genomic_DNA"/>
</dbReference>
<accession>A0A1H8AKZ7</accession>
<organism evidence="2 3">
    <name type="scientific">Nonomuraea pusilla</name>
    <dbReference type="NCBI Taxonomy" id="46177"/>
    <lineage>
        <taxon>Bacteria</taxon>
        <taxon>Bacillati</taxon>
        <taxon>Actinomycetota</taxon>
        <taxon>Actinomycetes</taxon>
        <taxon>Streptosporangiales</taxon>
        <taxon>Streptosporangiaceae</taxon>
        <taxon>Nonomuraea</taxon>
    </lineage>
</organism>
<keyword evidence="3" id="KW-1185">Reference proteome</keyword>
<sequence>MERAPRGRGAPVTSDEGLVLLAAWGEFAVLLLLLAYFLLKGRA</sequence>
<evidence type="ECO:0000313" key="3">
    <source>
        <dbReference type="Proteomes" id="UP000198953"/>
    </source>
</evidence>
<dbReference type="Proteomes" id="UP000198953">
    <property type="component" value="Unassembled WGS sequence"/>
</dbReference>
<keyword evidence="1" id="KW-1133">Transmembrane helix</keyword>
<dbReference type="AlphaFoldDB" id="A0A1H8AKZ7"/>
<name>A0A1H8AKZ7_9ACTN</name>
<keyword evidence="1" id="KW-0472">Membrane</keyword>
<feature type="transmembrane region" description="Helical" evidence="1">
    <location>
        <begin position="20"/>
        <end position="39"/>
    </location>
</feature>
<protein>
    <submittedName>
        <fullName evidence="2">Uncharacterized protein</fullName>
    </submittedName>
</protein>
<dbReference type="STRING" id="46177.SAMN05660976_05861"/>